<dbReference type="Pfam" id="PF07525">
    <property type="entry name" value="SOCS_box"/>
    <property type="match status" value="1"/>
</dbReference>
<dbReference type="SMART" id="SM00969">
    <property type="entry name" value="SOCS_box"/>
    <property type="match status" value="1"/>
</dbReference>
<evidence type="ECO:0000313" key="6">
    <source>
        <dbReference type="Proteomes" id="UP000762676"/>
    </source>
</evidence>
<dbReference type="SUPFAM" id="SSF48403">
    <property type="entry name" value="Ankyrin repeat"/>
    <property type="match status" value="1"/>
</dbReference>
<evidence type="ECO:0000256" key="2">
    <source>
        <dbReference type="ARBA" id="ARBA00023043"/>
    </source>
</evidence>
<gene>
    <name evidence="5" type="ORF">ElyMa_002059700</name>
</gene>
<evidence type="ECO:0000256" key="3">
    <source>
        <dbReference type="PROSITE-ProRule" id="PRU00023"/>
    </source>
</evidence>
<dbReference type="InterPro" id="IPR001496">
    <property type="entry name" value="SOCS_box"/>
</dbReference>
<feature type="repeat" description="ANK" evidence="3">
    <location>
        <begin position="53"/>
        <end position="81"/>
    </location>
</feature>
<dbReference type="PANTHER" id="PTHR24134:SF9">
    <property type="entry name" value="ANKYRIN REPEAT AND SOCS BOX PROTEIN 8"/>
    <property type="match status" value="1"/>
</dbReference>
<dbReference type="InterPro" id="IPR036770">
    <property type="entry name" value="Ankyrin_rpt-contain_sf"/>
</dbReference>
<dbReference type="PROSITE" id="PS50088">
    <property type="entry name" value="ANK_REPEAT"/>
    <property type="match status" value="3"/>
</dbReference>
<dbReference type="Pfam" id="PF12796">
    <property type="entry name" value="Ank_2"/>
    <property type="match status" value="1"/>
</dbReference>
<keyword evidence="2 3" id="KW-0040">ANK repeat</keyword>
<evidence type="ECO:0000259" key="4">
    <source>
        <dbReference type="PROSITE" id="PS50225"/>
    </source>
</evidence>
<name>A0AAV4F926_9GAST</name>
<proteinExistence type="predicted"/>
<dbReference type="Proteomes" id="UP000762676">
    <property type="component" value="Unassembled WGS sequence"/>
</dbReference>
<feature type="repeat" description="ANK" evidence="3">
    <location>
        <begin position="147"/>
        <end position="179"/>
    </location>
</feature>
<dbReference type="PROSITE" id="PS50297">
    <property type="entry name" value="ANK_REP_REGION"/>
    <property type="match status" value="3"/>
</dbReference>
<feature type="domain" description="SOCS box" evidence="4">
    <location>
        <begin position="244"/>
        <end position="288"/>
    </location>
</feature>
<evidence type="ECO:0000313" key="5">
    <source>
        <dbReference type="EMBL" id="GFR69863.1"/>
    </source>
</evidence>
<dbReference type="EMBL" id="BMAT01004178">
    <property type="protein sequence ID" value="GFR69863.1"/>
    <property type="molecule type" value="Genomic_DNA"/>
</dbReference>
<dbReference type="AlphaFoldDB" id="A0AAV4F926"/>
<dbReference type="InterPro" id="IPR002110">
    <property type="entry name" value="Ankyrin_rpt"/>
</dbReference>
<dbReference type="SMART" id="SM00248">
    <property type="entry name" value="ANK"/>
    <property type="match status" value="5"/>
</dbReference>
<dbReference type="Pfam" id="PF13637">
    <property type="entry name" value="Ank_4"/>
    <property type="match status" value="1"/>
</dbReference>
<dbReference type="GO" id="GO:0035556">
    <property type="term" value="P:intracellular signal transduction"/>
    <property type="evidence" value="ECO:0007669"/>
    <property type="project" value="InterPro"/>
</dbReference>
<dbReference type="InterPro" id="IPR036036">
    <property type="entry name" value="SOCS_box-like_dom_sf"/>
</dbReference>
<keyword evidence="6" id="KW-1185">Reference proteome</keyword>
<feature type="repeat" description="ANK" evidence="3">
    <location>
        <begin position="114"/>
        <end position="146"/>
    </location>
</feature>
<organism evidence="5 6">
    <name type="scientific">Elysia marginata</name>
    <dbReference type="NCBI Taxonomy" id="1093978"/>
    <lineage>
        <taxon>Eukaryota</taxon>
        <taxon>Metazoa</taxon>
        <taxon>Spiralia</taxon>
        <taxon>Lophotrochozoa</taxon>
        <taxon>Mollusca</taxon>
        <taxon>Gastropoda</taxon>
        <taxon>Heterobranchia</taxon>
        <taxon>Euthyneura</taxon>
        <taxon>Panpulmonata</taxon>
        <taxon>Sacoglossa</taxon>
        <taxon>Placobranchoidea</taxon>
        <taxon>Plakobranchidae</taxon>
        <taxon>Elysia</taxon>
    </lineage>
</organism>
<protein>
    <submittedName>
        <fullName evidence="5">Ankyrin repeat and SOCS box protein 8-like</fullName>
    </submittedName>
</protein>
<keyword evidence="1" id="KW-0677">Repeat</keyword>
<dbReference type="SUPFAM" id="SSF158235">
    <property type="entry name" value="SOCS box-like"/>
    <property type="match status" value="1"/>
</dbReference>
<dbReference type="Gene3D" id="1.25.40.20">
    <property type="entry name" value="Ankyrin repeat-containing domain"/>
    <property type="match status" value="2"/>
</dbReference>
<evidence type="ECO:0000256" key="1">
    <source>
        <dbReference type="ARBA" id="ARBA00022737"/>
    </source>
</evidence>
<dbReference type="PROSITE" id="PS50225">
    <property type="entry name" value="SOCS"/>
    <property type="match status" value="1"/>
</dbReference>
<reference evidence="5 6" key="1">
    <citation type="journal article" date="2021" name="Elife">
        <title>Chloroplast acquisition without the gene transfer in kleptoplastic sea slugs, Plakobranchus ocellatus.</title>
        <authorList>
            <person name="Maeda T."/>
            <person name="Takahashi S."/>
            <person name="Yoshida T."/>
            <person name="Shimamura S."/>
            <person name="Takaki Y."/>
            <person name="Nagai Y."/>
            <person name="Toyoda A."/>
            <person name="Suzuki Y."/>
            <person name="Arimoto A."/>
            <person name="Ishii H."/>
            <person name="Satoh N."/>
            <person name="Nishiyama T."/>
            <person name="Hasebe M."/>
            <person name="Maruyama T."/>
            <person name="Minagawa J."/>
            <person name="Obokata J."/>
            <person name="Shigenobu S."/>
        </authorList>
    </citation>
    <scope>NUCLEOTIDE SEQUENCE [LARGE SCALE GENOMIC DNA]</scope>
</reference>
<accession>A0AAV4F926</accession>
<dbReference type="Gene3D" id="1.10.750.20">
    <property type="entry name" value="SOCS box"/>
    <property type="match status" value="1"/>
</dbReference>
<sequence>MYYVMEKAQERHRLSDRLIRAISHWQLSDSDDDIEGLIQAGADINRIHGTLLPLHCACMVGDRDVLQLLLRKGATVNAVDGYERTAIHYAAERDEACLDILLQHGAFINQGDGNKDTALHWAAYKNNVACVQLLLQNGANVNAQDYNNDTPISWAARKGNLDVIKILLDYNADIDLRTINGTTPLQRSAAIQASGLNTEQDNACLVLLIKASGRFDLLTDRGEPMPVIASDNRINEILRPLCGNARPLLDLCRRQVRRSLGQVYLPNVVRSLPVPSRVQEFLLLRDSKEMLLEEFQ</sequence>
<comment type="caution">
    <text evidence="5">The sequence shown here is derived from an EMBL/GenBank/DDBJ whole genome shotgun (WGS) entry which is preliminary data.</text>
</comment>
<dbReference type="PANTHER" id="PTHR24134">
    <property type="entry name" value="ANKYRIN REPEAT-CONTAINING PROTEIN DDB_G0279043"/>
    <property type="match status" value="1"/>
</dbReference>